<evidence type="ECO:0000256" key="8">
    <source>
        <dbReference type="ARBA" id="ARBA00023224"/>
    </source>
</evidence>
<dbReference type="Gene3D" id="1.20.1070.10">
    <property type="entry name" value="Rhodopsin 7-helix transmembrane proteins"/>
    <property type="match status" value="1"/>
</dbReference>
<dbReference type="SUPFAM" id="SSF81321">
    <property type="entry name" value="Family A G protein-coupled receptor-like"/>
    <property type="match status" value="1"/>
</dbReference>
<evidence type="ECO:0000256" key="1">
    <source>
        <dbReference type="ARBA" id="ARBA00004651"/>
    </source>
</evidence>
<evidence type="ECO:0000256" key="5">
    <source>
        <dbReference type="ARBA" id="ARBA00023040"/>
    </source>
</evidence>
<feature type="transmembrane region" description="Helical" evidence="9">
    <location>
        <begin position="40"/>
        <end position="62"/>
    </location>
</feature>
<evidence type="ECO:0000259" key="10">
    <source>
        <dbReference type="PROSITE" id="PS50262"/>
    </source>
</evidence>
<keyword evidence="6 9" id="KW-0472">Membrane</keyword>
<feature type="domain" description="G-protein coupled receptors family 1 profile" evidence="10">
    <location>
        <begin position="47"/>
        <end position="154"/>
    </location>
</feature>
<gene>
    <name evidence="12" type="primary">LOC106807298</name>
</gene>
<evidence type="ECO:0000256" key="6">
    <source>
        <dbReference type="ARBA" id="ARBA00023136"/>
    </source>
</evidence>
<keyword evidence="5" id="KW-0297">G-protein coupled receptor</keyword>
<sequence length="195" mass="22882">MLKSKDKGFSFLSFRAAAHRRSEAHSKLKPYKRRVNTYHWLAQCIHYFIILLIMIVLYGRIFHVALRQQKLMAESERRASTLSLEAAHIQQAMRTVRVFLLVFGALIVCLTPFYVVYTYLAMHGLTSTDARYLTWTGFADILVFANSTVNPFIYAWKFKDFRLALRRMFRVRHKLNTAYRWHYNLALTHIGGATV</sequence>
<dbReference type="InterPro" id="IPR000276">
    <property type="entry name" value="GPCR_Rhodpsn"/>
</dbReference>
<dbReference type="Pfam" id="PF00001">
    <property type="entry name" value="7tm_1"/>
    <property type="match status" value="1"/>
</dbReference>
<dbReference type="Proteomes" id="UP000695022">
    <property type="component" value="Unplaced"/>
</dbReference>
<feature type="transmembrane region" description="Helical" evidence="9">
    <location>
        <begin position="98"/>
        <end position="120"/>
    </location>
</feature>
<name>A0ABM1DYR9_PRICU</name>
<evidence type="ECO:0000256" key="7">
    <source>
        <dbReference type="ARBA" id="ARBA00023170"/>
    </source>
</evidence>
<keyword evidence="2" id="KW-1003">Cell membrane</keyword>
<dbReference type="InterPro" id="IPR050569">
    <property type="entry name" value="TAAR"/>
</dbReference>
<dbReference type="GeneID" id="106807298"/>
<keyword evidence="4 9" id="KW-1133">Transmembrane helix</keyword>
<comment type="subcellular location">
    <subcellularLocation>
        <location evidence="1">Cell membrane</location>
        <topology evidence="1">Multi-pass membrane protein</topology>
    </subcellularLocation>
</comment>
<reference evidence="12" key="1">
    <citation type="submission" date="2025-08" db="UniProtKB">
        <authorList>
            <consortium name="RefSeq"/>
        </authorList>
    </citation>
    <scope>IDENTIFICATION</scope>
</reference>
<organism evidence="11 12">
    <name type="scientific">Priapulus caudatus</name>
    <name type="common">Priapulid worm</name>
    <dbReference type="NCBI Taxonomy" id="37621"/>
    <lineage>
        <taxon>Eukaryota</taxon>
        <taxon>Metazoa</taxon>
        <taxon>Ecdysozoa</taxon>
        <taxon>Scalidophora</taxon>
        <taxon>Priapulida</taxon>
        <taxon>Priapulimorpha</taxon>
        <taxon>Priapulimorphida</taxon>
        <taxon>Priapulidae</taxon>
        <taxon>Priapulus</taxon>
    </lineage>
</organism>
<evidence type="ECO:0000256" key="4">
    <source>
        <dbReference type="ARBA" id="ARBA00022989"/>
    </source>
</evidence>
<dbReference type="InterPro" id="IPR017452">
    <property type="entry name" value="GPCR_Rhodpsn_7TM"/>
</dbReference>
<proteinExistence type="predicted"/>
<evidence type="ECO:0000256" key="3">
    <source>
        <dbReference type="ARBA" id="ARBA00022692"/>
    </source>
</evidence>
<keyword evidence="7" id="KW-0675">Receptor</keyword>
<evidence type="ECO:0000313" key="11">
    <source>
        <dbReference type="Proteomes" id="UP000695022"/>
    </source>
</evidence>
<dbReference type="PRINTS" id="PR00237">
    <property type="entry name" value="GPCRRHODOPSN"/>
</dbReference>
<dbReference type="PANTHER" id="PTHR24249:SF406">
    <property type="entry name" value="G-PROTEIN COUPLED RECEPTORS FAMILY 1 PROFILE DOMAIN-CONTAINING PROTEIN"/>
    <property type="match status" value="1"/>
</dbReference>
<keyword evidence="8" id="KW-0807">Transducer</keyword>
<evidence type="ECO:0000256" key="9">
    <source>
        <dbReference type="SAM" id="Phobius"/>
    </source>
</evidence>
<evidence type="ECO:0000313" key="12">
    <source>
        <dbReference type="RefSeq" id="XP_014665090.1"/>
    </source>
</evidence>
<keyword evidence="11" id="KW-1185">Reference proteome</keyword>
<feature type="transmembrane region" description="Helical" evidence="9">
    <location>
        <begin position="132"/>
        <end position="156"/>
    </location>
</feature>
<protein>
    <submittedName>
        <fullName evidence="12">Histamine H2 receptor-like</fullName>
    </submittedName>
</protein>
<accession>A0ABM1DYR9</accession>
<keyword evidence="3 9" id="KW-0812">Transmembrane</keyword>
<dbReference type="PANTHER" id="PTHR24249">
    <property type="entry name" value="HISTAMINE RECEPTOR-RELATED G-PROTEIN COUPLED RECEPTOR"/>
    <property type="match status" value="1"/>
</dbReference>
<evidence type="ECO:0000256" key="2">
    <source>
        <dbReference type="ARBA" id="ARBA00022475"/>
    </source>
</evidence>
<dbReference type="RefSeq" id="XP_014665090.1">
    <property type="nucleotide sequence ID" value="XM_014809604.1"/>
</dbReference>
<dbReference type="PROSITE" id="PS50262">
    <property type="entry name" value="G_PROTEIN_RECEP_F1_2"/>
    <property type="match status" value="1"/>
</dbReference>